<evidence type="ECO:0008006" key="4">
    <source>
        <dbReference type="Google" id="ProtNLM"/>
    </source>
</evidence>
<feature type="region of interest" description="Disordered" evidence="1">
    <location>
        <begin position="1"/>
        <end position="21"/>
    </location>
</feature>
<gene>
    <name evidence="2" type="ORF">CAT723_01940</name>
</gene>
<comment type="caution">
    <text evidence="2">The sequence shown here is derived from an EMBL/GenBank/DDBJ whole genome shotgun (WGS) entry which is preliminary data.</text>
</comment>
<proteinExistence type="predicted"/>
<name>A0AAV5G6H7_CORAM</name>
<dbReference type="Pfam" id="PF17252">
    <property type="entry name" value="DUF5319"/>
    <property type="match status" value="1"/>
</dbReference>
<sequence length="129" mass="14855">MNFFANMPKDPFADDPNDPASFIEDDEHAEQVEPLTAEERFALNRDLELVQEFATHLSPRGIDGIFMFCEDCEEPHFYEWDIMAANMKSMLNDELSAVHEPGAEPDPNRYVPWEYAVGFIDGMHSHRFG</sequence>
<evidence type="ECO:0000256" key="1">
    <source>
        <dbReference type="SAM" id="MobiDB-lite"/>
    </source>
</evidence>
<reference evidence="2" key="1">
    <citation type="submission" date="2021-12" db="EMBL/GenBank/DDBJ databases">
        <title>Draft genome sequence of Corynebacterium ammoniagenes strain T-723.</title>
        <authorList>
            <person name="Matsuzawa M."/>
            <person name="Hiratani M."/>
            <person name="Abe I."/>
            <person name="Tsuji Y."/>
            <person name="Nakamura J."/>
        </authorList>
    </citation>
    <scope>NUCLEOTIDE SEQUENCE</scope>
    <source>
        <strain evidence="2">T-723</strain>
    </source>
</reference>
<protein>
    <recommendedName>
        <fullName evidence="4">DUF5319 domain-containing protein</fullName>
    </recommendedName>
</protein>
<dbReference type="Proteomes" id="UP001054925">
    <property type="component" value="Unassembled WGS sequence"/>
</dbReference>
<accession>A0AAV5G6H7</accession>
<evidence type="ECO:0000313" key="2">
    <source>
        <dbReference type="EMBL" id="GJN41715.1"/>
    </source>
</evidence>
<evidence type="ECO:0000313" key="3">
    <source>
        <dbReference type="Proteomes" id="UP001054925"/>
    </source>
</evidence>
<dbReference type="RefSeq" id="WP_168939056.1">
    <property type="nucleotide sequence ID" value="NZ_BQKK01000001.1"/>
</dbReference>
<dbReference type="AlphaFoldDB" id="A0AAV5G6H7"/>
<dbReference type="InterPro" id="IPR035165">
    <property type="entry name" value="DUF5319"/>
</dbReference>
<dbReference type="EMBL" id="BQKK01000001">
    <property type="protein sequence ID" value="GJN41715.1"/>
    <property type="molecule type" value="Genomic_DNA"/>
</dbReference>
<organism evidence="2 3">
    <name type="scientific">Corynebacterium ammoniagenes</name>
    <name type="common">Brevibacterium ammoniagenes</name>
    <dbReference type="NCBI Taxonomy" id="1697"/>
    <lineage>
        <taxon>Bacteria</taxon>
        <taxon>Bacillati</taxon>
        <taxon>Actinomycetota</taxon>
        <taxon>Actinomycetes</taxon>
        <taxon>Mycobacteriales</taxon>
        <taxon>Corynebacteriaceae</taxon>
        <taxon>Corynebacterium</taxon>
    </lineage>
</organism>